<evidence type="ECO:0000313" key="2">
    <source>
        <dbReference type="EMBL" id="JAR89363.1"/>
    </source>
</evidence>
<protein>
    <submittedName>
        <fullName evidence="2">Uncharacterized protein</fullName>
    </submittedName>
</protein>
<proteinExistence type="predicted"/>
<sequence length="99" mass="11043">VLHNLLNKTGDKFRGTVRQLQTQKHVSGKDYSNGVGVHTSVPTEQLKYLQSPSSTTLVWQVQCVLFAPCQSDWGSGRRTNPKARSANVISHVPHFSSRR</sequence>
<feature type="non-terminal residue" evidence="2">
    <location>
        <position position="1"/>
    </location>
</feature>
<reference evidence="2" key="1">
    <citation type="journal article" date="2018" name="PLoS Negl. Trop. Dis.">
        <title>Sialome diversity of ticks revealed by RNAseq of single tick salivary glands.</title>
        <authorList>
            <person name="Perner J."/>
            <person name="Kropackova S."/>
            <person name="Kopacek P."/>
            <person name="Ribeiro J.M."/>
        </authorList>
    </citation>
    <scope>NUCLEOTIDE SEQUENCE</scope>
    <source>
        <strain evidence="2">Siblings of single egg batch collected in Ceske Budejovice</strain>
        <tissue evidence="2">Salivary glands</tissue>
    </source>
</reference>
<evidence type="ECO:0000256" key="1">
    <source>
        <dbReference type="SAM" id="MobiDB-lite"/>
    </source>
</evidence>
<dbReference type="EMBL" id="GEGO01006041">
    <property type="protein sequence ID" value="JAR89363.1"/>
    <property type="molecule type" value="Transcribed_RNA"/>
</dbReference>
<organism evidence="2">
    <name type="scientific">Ixodes ricinus</name>
    <name type="common">Common tick</name>
    <name type="synonym">Acarus ricinus</name>
    <dbReference type="NCBI Taxonomy" id="34613"/>
    <lineage>
        <taxon>Eukaryota</taxon>
        <taxon>Metazoa</taxon>
        <taxon>Ecdysozoa</taxon>
        <taxon>Arthropoda</taxon>
        <taxon>Chelicerata</taxon>
        <taxon>Arachnida</taxon>
        <taxon>Acari</taxon>
        <taxon>Parasitiformes</taxon>
        <taxon>Ixodida</taxon>
        <taxon>Ixodoidea</taxon>
        <taxon>Ixodidae</taxon>
        <taxon>Ixodinae</taxon>
        <taxon>Ixodes</taxon>
    </lineage>
</organism>
<feature type="region of interest" description="Disordered" evidence="1">
    <location>
        <begin position="75"/>
        <end position="99"/>
    </location>
</feature>
<name>A0A147BF28_IXORI</name>
<dbReference type="AlphaFoldDB" id="A0A147BF28"/>
<accession>A0A147BF28</accession>